<dbReference type="GO" id="GO:0046982">
    <property type="term" value="F:protein heterodimerization activity"/>
    <property type="evidence" value="ECO:0007669"/>
    <property type="project" value="InterPro"/>
</dbReference>
<evidence type="ECO:0000256" key="10">
    <source>
        <dbReference type="SAM" id="MobiDB-lite"/>
    </source>
</evidence>
<dbReference type="InterPro" id="IPR032454">
    <property type="entry name" value="Histone_H2A_C"/>
</dbReference>
<evidence type="ECO:0000256" key="2">
    <source>
        <dbReference type="ARBA" id="ARBA00004286"/>
    </source>
</evidence>
<dbReference type="AlphaFoldDB" id="A0A9W8MDA1"/>
<feature type="region of interest" description="Disordered" evidence="10">
    <location>
        <begin position="147"/>
        <end position="180"/>
    </location>
</feature>
<comment type="subcellular location">
    <subcellularLocation>
        <location evidence="2">Chromosome</location>
    </subcellularLocation>
    <subcellularLocation>
        <location evidence="1 9">Nucleus</location>
    </subcellularLocation>
</comment>
<dbReference type="InterPro" id="IPR002119">
    <property type="entry name" value="Histone_H2A"/>
</dbReference>
<feature type="non-terminal residue" evidence="13">
    <location>
        <position position="1"/>
    </location>
</feature>
<dbReference type="Pfam" id="PF00125">
    <property type="entry name" value="Histone"/>
    <property type="match status" value="1"/>
</dbReference>
<evidence type="ECO:0000313" key="13">
    <source>
        <dbReference type="EMBL" id="KAJ2925567.1"/>
    </source>
</evidence>
<dbReference type="Proteomes" id="UP001140091">
    <property type="component" value="Unassembled WGS sequence"/>
</dbReference>
<keyword evidence="6 9" id="KW-0238">DNA-binding</keyword>
<proteinExistence type="inferred from homology"/>
<keyword evidence="7 9" id="KW-0539">Nucleus</keyword>
<evidence type="ECO:0000313" key="14">
    <source>
        <dbReference type="Proteomes" id="UP001140091"/>
    </source>
</evidence>
<keyword evidence="8 9" id="KW-0544">Nucleosome core</keyword>
<dbReference type="Gene3D" id="1.10.20.10">
    <property type="entry name" value="Histone, subunit A"/>
    <property type="match status" value="1"/>
</dbReference>
<evidence type="ECO:0000256" key="6">
    <source>
        <dbReference type="ARBA" id="ARBA00023125"/>
    </source>
</evidence>
<dbReference type="InterPro" id="IPR007125">
    <property type="entry name" value="H2A/H2B/H3"/>
</dbReference>
<dbReference type="EMBL" id="JANBPK010001152">
    <property type="protein sequence ID" value="KAJ2925567.1"/>
    <property type="molecule type" value="Genomic_DNA"/>
</dbReference>
<keyword evidence="14" id="KW-1185">Reference proteome</keyword>
<dbReference type="GO" id="GO:0003677">
    <property type="term" value="F:DNA binding"/>
    <property type="evidence" value="ECO:0007669"/>
    <property type="project" value="UniProtKB-KW"/>
</dbReference>
<organism evidence="13 14">
    <name type="scientific">Candolleomyces eurysporus</name>
    <dbReference type="NCBI Taxonomy" id="2828524"/>
    <lineage>
        <taxon>Eukaryota</taxon>
        <taxon>Fungi</taxon>
        <taxon>Dikarya</taxon>
        <taxon>Basidiomycota</taxon>
        <taxon>Agaricomycotina</taxon>
        <taxon>Agaricomycetes</taxon>
        <taxon>Agaricomycetidae</taxon>
        <taxon>Agaricales</taxon>
        <taxon>Agaricineae</taxon>
        <taxon>Psathyrellaceae</taxon>
        <taxon>Candolleomyces</taxon>
    </lineage>
</organism>
<evidence type="ECO:0000256" key="4">
    <source>
        <dbReference type="ARBA" id="ARBA00022454"/>
    </source>
</evidence>
<evidence type="ECO:0000256" key="8">
    <source>
        <dbReference type="ARBA" id="ARBA00023269"/>
    </source>
</evidence>
<dbReference type="CDD" id="cd00074">
    <property type="entry name" value="HFD_H2A"/>
    <property type="match status" value="1"/>
</dbReference>
<accession>A0A9W8MDA1</accession>
<evidence type="ECO:0000256" key="1">
    <source>
        <dbReference type="ARBA" id="ARBA00004123"/>
    </source>
</evidence>
<evidence type="ECO:0000259" key="12">
    <source>
        <dbReference type="Pfam" id="PF16211"/>
    </source>
</evidence>
<dbReference type="PANTHER" id="PTHR23430">
    <property type="entry name" value="HISTONE H2A"/>
    <property type="match status" value="1"/>
</dbReference>
<keyword evidence="5" id="KW-0007">Acetylation</keyword>
<gene>
    <name evidence="13" type="ORF">H1R20_g11525</name>
</gene>
<evidence type="ECO:0000256" key="7">
    <source>
        <dbReference type="ARBA" id="ARBA00023242"/>
    </source>
</evidence>
<dbReference type="InterPro" id="IPR009072">
    <property type="entry name" value="Histone-fold"/>
</dbReference>
<dbReference type="PRINTS" id="PR00620">
    <property type="entry name" value="HISTONEH2A"/>
</dbReference>
<sequence>MVGQGKSGKGKAGQQYMLAQMGYGKRKRVMLQERAGLQFPVTRIKRKMGYVTYNQRVSVTSAVYLAAVLEYLIAELVELSGNAAEGHHKKRITPRFLLLAISNDDELTRLLPNNKVIITQGGVAPRIHPVLLFRQAAAGFEAIAARRRKKAASADPKPKREETVSGTEGEGPDSSSGTEI</sequence>
<dbReference type="OrthoDB" id="9421954at2759"/>
<evidence type="ECO:0000259" key="11">
    <source>
        <dbReference type="Pfam" id="PF00125"/>
    </source>
</evidence>
<evidence type="ECO:0000256" key="9">
    <source>
        <dbReference type="RuleBase" id="RU003767"/>
    </source>
</evidence>
<feature type="domain" description="Histone H2A C-terminal" evidence="12">
    <location>
        <begin position="105"/>
        <end position="133"/>
    </location>
</feature>
<protein>
    <recommendedName>
        <fullName evidence="9">Histone H2A</fullName>
    </recommendedName>
</protein>
<dbReference type="PROSITE" id="PS00046">
    <property type="entry name" value="HISTONE_H2A"/>
    <property type="match status" value="1"/>
</dbReference>
<comment type="subunit">
    <text evidence="9">The nucleosome is a histone octamer containing two molecules each of H2A, H2B, H3 and H4 assembled in one H3-H4 heterotetramer and two H2A-H2B heterodimers. The octamer wraps approximately 147 bp of DNA.</text>
</comment>
<dbReference type="GO" id="GO:0000786">
    <property type="term" value="C:nucleosome"/>
    <property type="evidence" value="ECO:0007669"/>
    <property type="project" value="UniProtKB-KW"/>
</dbReference>
<dbReference type="SMART" id="SM00414">
    <property type="entry name" value="H2A"/>
    <property type="match status" value="1"/>
</dbReference>
<dbReference type="GO" id="GO:0005634">
    <property type="term" value="C:nucleus"/>
    <property type="evidence" value="ECO:0007669"/>
    <property type="project" value="UniProtKB-SubCell"/>
</dbReference>
<comment type="similarity">
    <text evidence="3 9">Belongs to the histone H2A family.</text>
</comment>
<keyword evidence="4 9" id="KW-0158">Chromosome</keyword>
<comment type="caution">
    <text evidence="13">The sequence shown here is derived from an EMBL/GenBank/DDBJ whole genome shotgun (WGS) entry which is preliminary data.</text>
</comment>
<name>A0A9W8MDA1_9AGAR</name>
<feature type="domain" description="Core Histone H2A/H2B/H3" evidence="11">
    <location>
        <begin position="24"/>
        <end position="101"/>
    </location>
</feature>
<dbReference type="Pfam" id="PF16211">
    <property type="entry name" value="Histone_H2A_C"/>
    <property type="match status" value="1"/>
</dbReference>
<evidence type="ECO:0000256" key="5">
    <source>
        <dbReference type="ARBA" id="ARBA00022990"/>
    </source>
</evidence>
<reference evidence="13" key="1">
    <citation type="submission" date="2022-06" db="EMBL/GenBank/DDBJ databases">
        <title>Genome Sequence of Candolleomyces eurysporus.</title>
        <authorList>
            <person name="Buettner E."/>
        </authorList>
    </citation>
    <scope>NUCLEOTIDE SEQUENCE</scope>
    <source>
        <strain evidence="13">VTCC 930004</strain>
    </source>
</reference>
<evidence type="ECO:0000256" key="3">
    <source>
        <dbReference type="ARBA" id="ARBA00010691"/>
    </source>
</evidence>
<dbReference type="SUPFAM" id="SSF47113">
    <property type="entry name" value="Histone-fold"/>
    <property type="match status" value="1"/>
</dbReference>
<dbReference type="InterPro" id="IPR032458">
    <property type="entry name" value="Histone_H2A_CS"/>
</dbReference>
<dbReference type="GO" id="GO:0030527">
    <property type="term" value="F:structural constituent of chromatin"/>
    <property type="evidence" value="ECO:0007669"/>
    <property type="project" value="InterPro"/>
</dbReference>